<comment type="caution">
    <text evidence="4">The sequence shown here is derived from an EMBL/GenBank/DDBJ whole genome shotgun (WGS) entry which is preliminary data.</text>
</comment>
<proteinExistence type="inferred from homology"/>
<dbReference type="PANTHER" id="PTHR38850:SF2">
    <property type="entry name" value="CERATO-PLATANIN"/>
    <property type="match status" value="1"/>
</dbReference>
<dbReference type="PANTHER" id="PTHR38850">
    <property type="entry name" value="CERATO-PLATANIN"/>
    <property type="match status" value="1"/>
</dbReference>
<evidence type="ECO:0000313" key="5">
    <source>
        <dbReference type="Proteomes" id="UP000803884"/>
    </source>
</evidence>
<dbReference type="GeneID" id="96003240"/>
<keyword evidence="5" id="KW-1185">Reference proteome</keyword>
<reference evidence="4 5" key="1">
    <citation type="journal article" date="2020" name="Microbiol. Resour. Announc.">
        <title>Draft Genome Sequence of a Cladosporium Species Isolated from the Mesophotic Ascidian Didemnum maculosum.</title>
        <authorList>
            <person name="Gioti A."/>
            <person name="Siaperas R."/>
            <person name="Nikolaivits E."/>
            <person name="Le Goff G."/>
            <person name="Ouazzani J."/>
            <person name="Kotoulas G."/>
            <person name="Topakas E."/>
        </authorList>
    </citation>
    <scope>NUCLEOTIDE SEQUENCE [LARGE SCALE GENOMIC DNA]</scope>
    <source>
        <strain evidence="4 5">TM138-S3</strain>
    </source>
</reference>
<gene>
    <name evidence="4" type="ORF">WHR41_01796</name>
</gene>
<dbReference type="InterPro" id="IPR010829">
    <property type="entry name" value="Cerato-platanin"/>
</dbReference>
<sequence>MYFSAATVAAFAASTAAYAIPAKRDSGISITPHDKYSSSVGVLGCKIDTNRVAYWPSSVDCDKVCVKVSANGRSVNLLKIDTSGGAYDISYDAWNYLNTGEGAEENPTMGGGIPATYEDVDMSECEDLLKTDDKSLAFTAANAMNFVSSCKASDSWVGNNFSLFNIANSACTLGEDERCEYPDLSKGNQPTCPHQLGIQTPMEGEAVQDISYGTGKTVKALQ</sequence>
<dbReference type="Proteomes" id="UP000803884">
    <property type="component" value="Unassembled WGS sequence"/>
</dbReference>
<dbReference type="EMBL" id="JAAQHG020000004">
    <property type="protein sequence ID" value="KAL1589807.1"/>
    <property type="molecule type" value="Genomic_DNA"/>
</dbReference>
<dbReference type="Gene3D" id="2.40.40.10">
    <property type="entry name" value="RlpA-like domain"/>
    <property type="match status" value="1"/>
</dbReference>
<dbReference type="Pfam" id="PF07249">
    <property type="entry name" value="Cerato-platanin"/>
    <property type="match status" value="1"/>
</dbReference>
<evidence type="ECO:0008006" key="6">
    <source>
        <dbReference type="Google" id="ProtNLM"/>
    </source>
</evidence>
<evidence type="ECO:0000256" key="3">
    <source>
        <dbReference type="ARBA" id="ARBA00022525"/>
    </source>
</evidence>
<keyword evidence="3" id="KW-0964">Secreted</keyword>
<dbReference type="GO" id="GO:0005576">
    <property type="term" value="C:extracellular region"/>
    <property type="evidence" value="ECO:0007669"/>
    <property type="project" value="UniProtKB-SubCell"/>
</dbReference>
<name>A0AB34L168_9PEZI</name>
<evidence type="ECO:0000256" key="1">
    <source>
        <dbReference type="ARBA" id="ARBA00004613"/>
    </source>
</evidence>
<comment type="subcellular location">
    <subcellularLocation>
        <location evidence="1">Secreted</location>
    </subcellularLocation>
</comment>
<evidence type="ECO:0000313" key="4">
    <source>
        <dbReference type="EMBL" id="KAL1589807.1"/>
    </source>
</evidence>
<protein>
    <recommendedName>
        <fullName evidence="6">Cerato-platanin</fullName>
    </recommendedName>
</protein>
<comment type="similarity">
    <text evidence="2">Belongs to the cerato-platanin family.</text>
</comment>
<dbReference type="InterPro" id="IPR036908">
    <property type="entry name" value="RlpA-like_sf"/>
</dbReference>
<dbReference type="RefSeq" id="XP_069232912.1">
    <property type="nucleotide sequence ID" value="XM_069370402.1"/>
</dbReference>
<organism evidence="4 5">
    <name type="scientific">Cladosporium halotolerans</name>
    <dbReference type="NCBI Taxonomy" id="1052096"/>
    <lineage>
        <taxon>Eukaryota</taxon>
        <taxon>Fungi</taxon>
        <taxon>Dikarya</taxon>
        <taxon>Ascomycota</taxon>
        <taxon>Pezizomycotina</taxon>
        <taxon>Dothideomycetes</taxon>
        <taxon>Dothideomycetidae</taxon>
        <taxon>Cladosporiales</taxon>
        <taxon>Cladosporiaceae</taxon>
        <taxon>Cladosporium</taxon>
    </lineage>
</organism>
<evidence type="ECO:0000256" key="2">
    <source>
        <dbReference type="ARBA" id="ARBA00010421"/>
    </source>
</evidence>
<accession>A0AB34L168</accession>
<dbReference type="AlphaFoldDB" id="A0AB34L168"/>